<dbReference type="SUPFAM" id="SSF103473">
    <property type="entry name" value="MFS general substrate transporter"/>
    <property type="match status" value="1"/>
</dbReference>
<dbReference type="AlphaFoldDB" id="A0A0N1J528"/>
<evidence type="ECO:0000256" key="1">
    <source>
        <dbReference type="ARBA" id="ARBA00004141"/>
    </source>
</evidence>
<feature type="transmembrane region" description="Helical" evidence="7">
    <location>
        <begin position="7"/>
        <end position="27"/>
    </location>
</feature>
<dbReference type="GeneID" id="26902908"/>
<dbReference type="InterPro" id="IPR036259">
    <property type="entry name" value="MFS_trans_sf"/>
</dbReference>
<keyword evidence="3" id="KW-0813">Transport</keyword>
<dbReference type="EMBL" id="LGTL01000004">
    <property type="protein sequence ID" value="KPA82841.1"/>
    <property type="molecule type" value="Genomic_DNA"/>
</dbReference>
<feature type="transmembrane region" description="Helical" evidence="7">
    <location>
        <begin position="199"/>
        <end position="221"/>
    </location>
</feature>
<dbReference type="GO" id="GO:0016020">
    <property type="term" value="C:membrane"/>
    <property type="evidence" value="ECO:0007669"/>
    <property type="project" value="UniProtKB-SubCell"/>
</dbReference>
<evidence type="ECO:0000256" key="4">
    <source>
        <dbReference type="ARBA" id="ARBA00022692"/>
    </source>
</evidence>
<feature type="transmembrane region" description="Helical" evidence="7">
    <location>
        <begin position="169"/>
        <end position="187"/>
    </location>
</feature>
<organism evidence="8 9">
    <name type="scientific">Leptomonas pyrrhocoris</name>
    <name type="common">Firebug parasite</name>
    <dbReference type="NCBI Taxonomy" id="157538"/>
    <lineage>
        <taxon>Eukaryota</taxon>
        <taxon>Discoba</taxon>
        <taxon>Euglenozoa</taxon>
        <taxon>Kinetoplastea</taxon>
        <taxon>Metakinetoplastina</taxon>
        <taxon>Trypanosomatida</taxon>
        <taxon>Trypanosomatidae</taxon>
        <taxon>Leishmaniinae</taxon>
        <taxon>Leptomonas</taxon>
    </lineage>
</organism>
<dbReference type="PANTHER" id="PTHR31585">
    <property type="entry name" value="FOLATE-BIOPTERIN TRANSPORTER 1, CHLOROPLASTIC"/>
    <property type="match status" value="1"/>
</dbReference>
<dbReference type="VEuPathDB" id="TriTrypDB:LpyrH10_04_1670"/>
<evidence type="ECO:0000256" key="5">
    <source>
        <dbReference type="ARBA" id="ARBA00022989"/>
    </source>
</evidence>
<dbReference type="PANTHER" id="PTHR31585:SF51">
    <property type="entry name" value="TRANSPORTER, PUTATIVE-RELATED"/>
    <property type="match status" value="1"/>
</dbReference>
<comment type="similarity">
    <text evidence="2">Belongs to the major facilitator superfamily. Folate-biopterin transporter (TC 2.A.71) family.</text>
</comment>
<keyword evidence="4 7" id="KW-0812">Transmembrane</keyword>
<reference evidence="8 9" key="1">
    <citation type="submission" date="2015-07" db="EMBL/GenBank/DDBJ databases">
        <title>High-quality genome of monoxenous trypanosomatid Leptomonas pyrrhocoris.</title>
        <authorList>
            <person name="Flegontov P."/>
            <person name="Butenko A."/>
            <person name="Firsov S."/>
            <person name="Vlcek C."/>
            <person name="Logacheva M.D."/>
            <person name="Field M."/>
            <person name="Filatov D."/>
            <person name="Flegontova O."/>
            <person name="Gerasimov E."/>
            <person name="Jackson A.P."/>
            <person name="Kelly S."/>
            <person name="Opperdoes F."/>
            <person name="O'Reilly A."/>
            <person name="Votypka J."/>
            <person name="Yurchenko V."/>
            <person name="Lukes J."/>
        </authorList>
    </citation>
    <scope>NUCLEOTIDE SEQUENCE [LARGE SCALE GENOMIC DNA]</scope>
    <source>
        <strain evidence="8">H10</strain>
    </source>
</reference>
<dbReference type="Proteomes" id="UP000037923">
    <property type="component" value="Unassembled WGS sequence"/>
</dbReference>
<dbReference type="NCBIfam" id="TIGR00788">
    <property type="entry name" value="fbt"/>
    <property type="match status" value="1"/>
</dbReference>
<feature type="transmembrane region" description="Helical" evidence="7">
    <location>
        <begin position="129"/>
        <end position="149"/>
    </location>
</feature>
<evidence type="ECO:0000313" key="9">
    <source>
        <dbReference type="Proteomes" id="UP000037923"/>
    </source>
</evidence>
<accession>A0A0N1J528</accession>
<gene>
    <name evidence="8" type="ORF">ABB37_02617</name>
</gene>
<dbReference type="InterPro" id="IPR039309">
    <property type="entry name" value="BT1"/>
</dbReference>
<feature type="transmembrane region" description="Helical" evidence="7">
    <location>
        <begin position="102"/>
        <end position="122"/>
    </location>
</feature>
<evidence type="ECO:0000313" key="8">
    <source>
        <dbReference type="EMBL" id="KPA82841.1"/>
    </source>
</evidence>
<dbReference type="InterPro" id="IPR004324">
    <property type="entry name" value="FBT"/>
</dbReference>
<dbReference type="PROSITE" id="PS51257">
    <property type="entry name" value="PROKAR_LIPOPROTEIN"/>
    <property type="match status" value="1"/>
</dbReference>
<evidence type="ECO:0000256" key="7">
    <source>
        <dbReference type="SAM" id="Phobius"/>
    </source>
</evidence>
<sequence>MVRNWKVISYCMIMTCAVVAMACGNVLADTLGLLILCVIVSTVCCAASFWALPLVIAKANVFGYLQMVCYLQLPGALDSFYLAEEDCLPGGPHFSYTFYNTVSAVIGNIGGLFGVTVFNYIFSKHSYRLTVNITTVIQILGSIFDIIMTKRRNIHIGIPDHAMYICGDAVVYQVCFYLAWMPVVILLSRLCPRGSESMVYALMAGFANLGETTASSIGAIIMEYGWGIATKVPFDFTNVPWLVFVGHVMCPILIMPLSLLLPQARICDDINVDGETVRREVQNLVEDEVESTESNDNAVRK</sequence>
<dbReference type="Pfam" id="PF03092">
    <property type="entry name" value="BT1"/>
    <property type="match status" value="1"/>
</dbReference>
<proteinExistence type="inferred from homology"/>
<dbReference type="OrthoDB" id="256822at2759"/>
<comment type="subcellular location">
    <subcellularLocation>
        <location evidence="1">Membrane</location>
        <topology evidence="1">Multi-pass membrane protein</topology>
    </subcellularLocation>
</comment>
<feature type="transmembrane region" description="Helical" evidence="7">
    <location>
        <begin position="241"/>
        <end position="261"/>
    </location>
</feature>
<evidence type="ECO:0000256" key="6">
    <source>
        <dbReference type="ARBA" id="ARBA00023136"/>
    </source>
</evidence>
<protein>
    <submittedName>
        <fullName evidence="8">Putative folate/biopterin transporter</fullName>
    </submittedName>
</protein>
<dbReference type="OMA" id="IARICTA"/>
<comment type="caution">
    <text evidence="8">The sequence shown here is derived from an EMBL/GenBank/DDBJ whole genome shotgun (WGS) entry which is preliminary data.</text>
</comment>
<keyword evidence="5 7" id="KW-1133">Transmembrane helix</keyword>
<evidence type="ECO:0000256" key="3">
    <source>
        <dbReference type="ARBA" id="ARBA00022448"/>
    </source>
</evidence>
<feature type="transmembrane region" description="Helical" evidence="7">
    <location>
        <begin position="62"/>
        <end position="82"/>
    </location>
</feature>
<keyword evidence="9" id="KW-1185">Reference proteome</keyword>
<name>A0A0N1J528_LEPPY</name>
<feature type="transmembrane region" description="Helical" evidence="7">
    <location>
        <begin position="33"/>
        <end position="55"/>
    </location>
</feature>
<dbReference type="RefSeq" id="XP_015661280.1">
    <property type="nucleotide sequence ID" value="XM_015799678.1"/>
</dbReference>
<keyword evidence="6 7" id="KW-0472">Membrane</keyword>
<evidence type="ECO:0000256" key="2">
    <source>
        <dbReference type="ARBA" id="ARBA00007015"/>
    </source>
</evidence>